<keyword evidence="2" id="KW-1185">Reference proteome</keyword>
<name>A0A2W7MU46_9RHOB</name>
<dbReference type="Proteomes" id="UP000248916">
    <property type="component" value="Unassembled WGS sequence"/>
</dbReference>
<protein>
    <submittedName>
        <fullName evidence="1">Uncharacterized protein</fullName>
    </submittedName>
</protein>
<comment type="caution">
    <text evidence="1">The sequence shown here is derived from an EMBL/GenBank/DDBJ whole genome shotgun (WGS) entry which is preliminary data.</text>
</comment>
<proteinExistence type="predicted"/>
<evidence type="ECO:0000313" key="2">
    <source>
        <dbReference type="Proteomes" id="UP000248916"/>
    </source>
</evidence>
<evidence type="ECO:0000313" key="1">
    <source>
        <dbReference type="EMBL" id="PZX11350.1"/>
    </source>
</evidence>
<sequence length="49" mass="5525">MAPRSYPTDLIDVQWALIAPHLLRSQWLATGNRQAQGTGFADSRAELDW</sequence>
<gene>
    <name evidence="1" type="ORF">LX81_03941</name>
</gene>
<reference evidence="1 2" key="1">
    <citation type="submission" date="2018-06" db="EMBL/GenBank/DDBJ databases">
        <title>Genomic Encyclopedia of Archaeal and Bacterial Type Strains, Phase II (KMG-II): from individual species to whole genera.</title>
        <authorList>
            <person name="Goeker M."/>
        </authorList>
    </citation>
    <scope>NUCLEOTIDE SEQUENCE [LARGE SCALE GENOMIC DNA]</scope>
    <source>
        <strain evidence="1 2">DSM 22009</strain>
    </source>
</reference>
<organism evidence="1 2">
    <name type="scientific">Palleronia aestuarii</name>
    <dbReference type="NCBI Taxonomy" id="568105"/>
    <lineage>
        <taxon>Bacteria</taxon>
        <taxon>Pseudomonadati</taxon>
        <taxon>Pseudomonadota</taxon>
        <taxon>Alphaproteobacteria</taxon>
        <taxon>Rhodobacterales</taxon>
        <taxon>Roseobacteraceae</taxon>
        <taxon>Palleronia</taxon>
    </lineage>
</organism>
<dbReference type="AlphaFoldDB" id="A0A2W7MU46"/>
<accession>A0A2W7MU46</accession>
<dbReference type="EMBL" id="QKZL01000032">
    <property type="protein sequence ID" value="PZX11350.1"/>
    <property type="molecule type" value="Genomic_DNA"/>
</dbReference>